<keyword evidence="6" id="KW-0378">Hydrolase</keyword>
<evidence type="ECO:0000256" key="10">
    <source>
        <dbReference type="ARBA" id="ARBA00048523"/>
    </source>
</evidence>
<evidence type="ECO:0000256" key="5">
    <source>
        <dbReference type="ARBA" id="ARBA00022723"/>
    </source>
</evidence>
<gene>
    <name evidence="11" type="primary">thrH</name>
    <name evidence="11" type="ORF">EVB00_03605</name>
</gene>
<keyword evidence="4" id="KW-0028">Amino-acid biosynthesis</keyword>
<dbReference type="NCBIfam" id="NF010109">
    <property type="entry name" value="PRK13582.1"/>
    <property type="match status" value="1"/>
</dbReference>
<accession>A0A520M3V0</accession>
<dbReference type="AlphaFoldDB" id="A0A520M3V0"/>
<evidence type="ECO:0000256" key="7">
    <source>
        <dbReference type="ARBA" id="ARBA00022842"/>
    </source>
</evidence>
<evidence type="ECO:0000256" key="2">
    <source>
        <dbReference type="ARBA" id="ARBA00005135"/>
    </source>
</evidence>
<evidence type="ECO:0000256" key="6">
    <source>
        <dbReference type="ARBA" id="ARBA00022801"/>
    </source>
</evidence>
<sequence length="164" mass="18555">GELMRYRIKIMKDNGIKIDDIQKASNQLDLLPGALDFINEIRENFQIVILSDTFHQVASPLMKKLGHPLLLCHNLSIDTDGNIVDFNLRADKAKKQAIEAFNAMGYRCFAAGDSYNDIQMFEVAEQGFFINAPEKISSSYPHIPAYNNYSDLKEALLNHSNFAK</sequence>
<name>A0A520M3V0_9GAMM</name>
<dbReference type="Gene3D" id="3.40.50.1000">
    <property type="entry name" value="HAD superfamily/HAD-like"/>
    <property type="match status" value="1"/>
</dbReference>
<comment type="pathway">
    <text evidence="2">Amino-acid biosynthesis; L-serine biosynthesis; L-serine from 3-phospho-D-glycerate: step 3/3.</text>
</comment>
<evidence type="ECO:0000256" key="9">
    <source>
        <dbReference type="ARBA" id="ARBA00048138"/>
    </source>
</evidence>
<feature type="non-terminal residue" evidence="11">
    <location>
        <position position="1"/>
    </location>
</feature>
<dbReference type="SUPFAM" id="SSF56784">
    <property type="entry name" value="HAD-like"/>
    <property type="match status" value="1"/>
</dbReference>
<comment type="cofactor">
    <cofactor evidence="1">
        <name>Mg(2+)</name>
        <dbReference type="ChEBI" id="CHEBI:18420"/>
    </cofactor>
</comment>
<keyword evidence="11" id="KW-0808">Transferase</keyword>
<dbReference type="GO" id="GO:0016740">
    <property type="term" value="F:transferase activity"/>
    <property type="evidence" value="ECO:0007669"/>
    <property type="project" value="UniProtKB-KW"/>
</dbReference>
<evidence type="ECO:0000256" key="3">
    <source>
        <dbReference type="ARBA" id="ARBA00012640"/>
    </source>
</evidence>
<organism evidence="11 12">
    <name type="scientific">SAR86 cluster bacterium</name>
    <dbReference type="NCBI Taxonomy" id="2030880"/>
    <lineage>
        <taxon>Bacteria</taxon>
        <taxon>Pseudomonadati</taxon>
        <taxon>Pseudomonadota</taxon>
        <taxon>Gammaproteobacteria</taxon>
        <taxon>SAR86 cluster</taxon>
    </lineage>
</organism>
<dbReference type="Pfam" id="PF00702">
    <property type="entry name" value="Hydrolase"/>
    <property type="match status" value="1"/>
</dbReference>
<dbReference type="InterPro" id="IPR050582">
    <property type="entry name" value="HAD-like_SerB"/>
</dbReference>
<dbReference type="Proteomes" id="UP000318359">
    <property type="component" value="Unassembled WGS sequence"/>
</dbReference>
<comment type="catalytic activity">
    <reaction evidence="9">
        <text>O-phospho-L-serine + H2O = L-serine + phosphate</text>
        <dbReference type="Rhea" id="RHEA:21208"/>
        <dbReference type="ChEBI" id="CHEBI:15377"/>
        <dbReference type="ChEBI" id="CHEBI:33384"/>
        <dbReference type="ChEBI" id="CHEBI:43474"/>
        <dbReference type="ChEBI" id="CHEBI:57524"/>
        <dbReference type="EC" id="3.1.3.3"/>
    </reaction>
</comment>
<comment type="catalytic activity">
    <reaction evidence="10">
        <text>O-phospho-D-serine + H2O = D-serine + phosphate</text>
        <dbReference type="Rhea" id="RHEA:24873"/>
        <dbReference type="ChEBI" id="CHEBI:15377"/>
        <dbReference type="ChEBI" id="CHEBI:35247"/>
        <dbReference type="ChEBI" id="CHEBI:43474"/>
        <dbReference type="ChEBI" id="CHEBI:58680"/>
        <dbReference type="EC" id="3.1.3.3"/>
    </reaction>
</comment>
<evidence type="ECO:0000256" key="4">
    <source>
        <dbReference type="ARBA" id="ARBA00022605"/>
    </source>
</evidence>
<dbReference type="Gene3D" id="3.90.1470.10">
    <property type="entry name" value="thrh gene product, domain 2"/>
    <property type="match status" value="1"/>
</dbReference>
<dbReference type="GO" id="GO:0005737">
    <property type="term" value="C:cytoplasm"/>
    <property type="evidence" value="ECO:0007669"/>
    <property type="project" value="TreeGrafter"/>
</dbReference>
<dbReference type="GO" id="GO:0006564">
    <property type="term" value="P:L-serine biosynthetic process"/>
    <property type="evidence" value="ECO:0007669"/>
    <property type="project" value="UniProtKB-KW"/>
</dbReference>
<evidence type="ECO:0000256" key="8">
    <source>
        <dbReference type="ARBA" id="ARBA00023299"/>
    </source>
</evidence>
<comment type="caution">
    <text evidence="11">The sequence shown here is derived from an EMBL/GenBank/DDBJ whole genome shotgun (WGS) entry which is preliminary data.</text>
</comment>
<dbReference type="GO" id="GO:0036424">
    <property type="term" value="F:L-phosphoserine phosphatase activity"/>
    <property type="evidence" value="ECO:0007669"/>
    <property type="project" value="TreeGrafter"/>
</dbReference>
<keyword evidence="5" id="KW-0479">Metal-binding</keyword>
<dbReference type="InterPro" id="IPR023214">
    <property type="entry name" value="HAD_sf"/>
</dbReference>
<dbReference type="EC" id="3.1.3.3" evidence="3"/>
<keyword evidence="7" id="KW-0460">Magnesium</keyword>
<evidence type="ECO:0000256" key="1">
    <source>
        <dbReference type="ARBA" id="ARBA00001946"/>
    </source>
</evidence>
<dbReference type="GO" id="GO:0000287">
    <property type="term" value="F:magnesium ion binding"/>
    <property type="evidence" value="ECO:0007669"/>
    <property type="project" value="TreeGrafter"/>
</dbReference>
<dbReference type="InterPro" id="IPR036412">
    <property type="entry name" value="HAD-like_sf"/>
</dbReference>
<dbReference type="PANTHER" id="PTHR43344">
    <property type="entry name" value="PHOSPHOSERINE PHOSPHATASE"/>
    <property type="match status" value="1"/>
</dbReference>
<proteinExistence type="predicted"/>
<evidence type="ECO:0000313" key="11">
    <source>
        <dbReference type="EMBL" id="RZO15902.1"/>
    </source>
</evidence>
<protein>
    <recommendedName>
        <fullName evidence="3">phosphoserine phosphatase</fullName>
        <ecNumber evidence="3">3.1.3.3</ecNumber>
    </recommendedName>
</protein>
<evidence type="ECO:0000313" key="12">
    <source>
        <dbReference type="Proteomes" id="UP000318359"/>
    </source>
</evidence>
<reference evidence="11 12" key="1">
    <citation type="submission" date="2019-02" db="EMBL/GenBank/DDBJ databases">
        <title>Prokaryotic population dynamics and viral predation in marine succession experiment using metagenomics: the confinement effect.</title>
        <authorList>
            <person name="Haro-Moreno J.M."/>
            <person name="Rodriguez-Valera F."/>
            <person name="Lopez-Perez M."/>
        </authorList>
    </citation>
    <scope>NUCLEOTIDE SEQUENCE [LARGE SCALE GENOMIC DNA]</scope>
    <source>
        <strain evidence="11">MED-G167</strain>
    </source>
</reference>
<dbReference type="EMBL" id="SHBM01000064">
    <property type="protein sequence ID" value="RZO15902.1"/>
    <property type="molecule type" value="Genomic_DNA"/>
</dbReference>
<keyword evidence="8" id="KW-0718">Serine biosynthesis</keyword>
<dbReference type="PANTHER" id="PTHR43344:SF2">
    <property type="entry name" value="PHOSPHOSERINE PHOSPHATASE"/>
    <property type="match status" value="1"/>
</dbReference>